<dbReference type="CDD" id="cd00143">
    <property type="entry name" value="PP2Cc"/>
    <property type="match status" value="1"/>
</dbReference>
<evidence type="ECO:0000259" key="1">
    <source>
        <dbReference type="PROSITE" id="PS51746"/>
    </source>
</evidence>
<protein>
    <submittedName>
        <fullName evidence="2">Protein serine/threonine phosphatase</fullName>
    </submittedName>
</protein>
<reference evidence="3" key="1">
    <citation type="submission" date="2017-02" db="EMBL/GenBank/DDBJ databases">
        <authorList>
            <person name="Daims H."/>
        </authorList>
    </citation>
    <scope>NUCLEOTIDE SEQUENCE [LARGE SCALE GENOMIC DNA]</scope>
</reference>
<dbReference type="Proteomes" id="UP000195667">
    <property type="component" value="Unassembled WGS sequence"/>
</dbReference>
<dbReference type="GO" id="GO:0004722">
    <property type="term" value="F:protein serine/threonine phosphatase activity"/>
    <property type="evidence" value="ECO:0007669"/>
    <property type="project" value="InterPro"/>
</dbReference>
<dbReference type="InterPro" id="IPR015655">
    <property type="entry name" value="PP2C"/>
</dbReference>
<evidence type="ECO:0000313" key="2">
    <source>
        <dbReference type="EMBL" id="SJM94471.1"/>
    </source>
</evidence>
<dbReference type="Pfam" id="PF13672">
    <property type="entry name" value="PP2C_2"/>
    <property type="match status" value="1"/>
</dbReference>
<dbReference type="SMART" id="SM00332">
    <property type="entry name" value="PP2Cc"/>
    <property type="match status" value="1"/>
</dbReference>
<dbReference type="NCBIfam" id="NF033484">
    <property type="entry name" value="Stp1_PP2C_phos"/>
    <property type="match status" value="1"/>
</dbReference>
<sequence>MNLNRAPEVYFSDIGLFSDVGLERSNNQDNIGCVRFSDKRNFLVVVADGMGGHQGGEVASHTAVAVVQQKFSDYLGMGDYAHALQKSFHEANTRIYQLSQTTPELKGMGTTLVALALIDGFAYYANAGDSRLYKCSKGECTQLSQDHTMVADMVRGGLLTPEAAENHPDRHWITRAIGTKVDEKVDSSTEALAIKIGDCFLLCSDGLYDLVTDNEISQIIVECPAQDACKQLVDLANERGGHDNISVIVVKIVDKPPVLKEAPVTRV</sequence>
<accession>A0A1R4HEL3</accession>
<keyword evidence="3" id="KW-1185">Reference proteome</keyword>
<gene>
    <name evidence="2" type="ORF">CRENPOLYSF1_540046</name>
</gene>
<dbReference type="Gene3D" id="3.60.40.10">
    <property type="entry name" value="PPM-type phosphatase domain"/>
    <property type="match status" value="1"/>
</dbReference>
<dbReference type="InterPro" id="IPR036457">
    <property type="entry name" value="PPM-type-like_dom_sf"/>
</dbReference>
<dbReference type="AlphaFoldDB" id="A0A1R4HEL3"/>
<organism evidence="2 3">
    <name type="scientific">Crenothrix polyspora</name>
    <dbReference type="NCBI Taxonomy" id="360316"/>
    <lineage>
        <taxon>Bacteria</taxon>
        <taxon>Pseudomonadati</taxon>
        <taxon>Pseudomonadota</taxon>
        <taxon>Gammaproteobacteria</taxon>
        <taxon>Methylococcales</taxon>
        <taxon>Crenotrichaceae</taxon>
        <taxon>Crenothrix</taxon>
    </lineage>
</organism>
<name>A0A1R4HEL3_9GAMM</name>
<dbReference type="SMART" id="SM00331">
    <property type="entry name" value="PP2C_SIG"/>
    <property type="match status" value="1"/>
</dbReference>
<dbReference type="EMBL" id="FUKI01000131">
    <property type="protein sequence ID" value="SJM94471.1"/>
    <property type="molecule type" value="Genomic_DNA"/>
</dbReference>
<dbReference type="InterPro" id="IPR001932">
    <property type="entry name" value="PPM-type_phosphatase-like_dom"/>
</dbReference>
<dbReference type="RefSeq" id="WP_176371121.1">
    <property type="nucleotide sequence ID" value="NZ_FUKI01000131.1"/>
</dbReference>
<proteinExistence type="predicted"/>
<dbReference type="SUPFAM" id="SSF81606">
    <property type="entry name" value="PP2C-like"/>
    <property type="match status" value="1"/>
</dbReference>
<evidence type="ECO:0000313" key="3">
    <source>
        <dbReference type="Proteomes" id="UP000195667"/>
    </source>
</evidence>
<dbReference type="PANTHER" id="PTHR47992">
    <property type="entry name" value="PROTEIN PHOSPHATASE"/>
    <property type="match status" value="1"/>
</dbReference>
<dbReference type="PROSITE" id="PS51746">
    <property type="entry name" value="PPM_2"/>
    <property type="match status" value="1"/>
</dbReference>
<feature type="domain" description="PPM-type phosphatase" evidence="1">
    <location>
        <begin position="13"/>
        <end position="252"/>
    </location>
</feature>